<dbReference type="RefSeq" id="WP_099276990.1">
    <property type="nucleotide sequence ID" value="NZ_KZ304959.1"/>
</dbReference>
<dbReference type="InterPro" id="IPR015330">
    <property type="entry name" value="DNA_primase/pol_bifunc_N"/>
</dbReference>
<protein>
    <recommendedName>
        <fullName evidence="1">DNA primase/polymerase bifunctional N-terminal domain-containing protein</fullName>
    </recommendedName>
</protein>
<dbReference type="EMBL" id="NQWH01000013">
    <property type="protein sequence ID" value="PHP27521.1"/>
    <property type="molecule type" value="Genomic_DNA"/>
</dbReference>
<name>A0A2G1MFL2_9RHOB</name>
<proteinExistence type="predicted"/>
<accession>A0A2G1MFL2</accession>
<evidence type="ECO:0000313" key="3">
    <source>
        <dbReference type="Proteomes" id="UP000221860"/>
    </source>
</evidence>
<reference evidence="2 3" key="1">
    <citation type="submission" date="2017-08" db="EMBL/GenBank/DDBJ databases">
        <title>Draft Genome Sequence of Loktanella cinnabarina Strain XM1, Isolated from Coastal Surface Water.</title>
        <authorList>
            <person name="Ma R."/>
            <person name="Wang J."/>
            <person name="Wang Q."/>
            <person name="Ma Z."/>
            <person name="Li J."/>
            <person name="Chen L."/>
        </authorList>
    </citation>
    <scope>NUCLEOTIDE SEQUENCE [LARGE SCALE GENOMIC DNA]</scope>
    <source>
        <strain evidence="2 3">XM1</strain>
    </source>
</reference>
<dbReference type="Proteomes" id="UP000221860">
    <property type="component" value="Unassembled WGS sequence"/>
</dbReference>
<dbReference type="SUPFAM" id="SSF56747">
    <property type="entry name" value="Prim-pol domain"/>
    <property type="match status" value="1"/>
</dbReference>
<feature type="domain" description="DNA primase/polymerase bifunctional N-terminal" evidence="1">
    <location>
        <begin position="18"/>
        <end position="166"/>
    </location>
</feature>
<comment type="caution">
    <text evidence="2">The sequence shown here is derived from an EMBL/GenBank/DDBJ whole genome shotgun (WGS) entry which is preliminary data.</text>
</comment>
<evidence type="ECO:0000313" key="2">
    <source>
        <dbReference type="EMBL" id="PHP27521.1"/>
    </source>
</evidence>
<dbReference type="SMART" id="SM00943">
    <property type="entry name" value="Prim-Pol"/>
    <property type="match status" value="1"/>
</dbReference>
<dbReference type="AlphaFoldDB" id="A0A2G1MFL2"/>
<gene>
    <name evidence="2" type="ORF">CJ301_10190</name>
</gene>
<dbReference type="OrthoDB" id="7835871at2"/>
<sequence length="368" mass="39227">MTALGSILSKGVPSQQMAQLHGRGFSLLPLGKGADSKSPLLGFSSAQRIPLARVLAPMHRIGSSCYGVRLGGLAVIDCDADDPALVADMEARFGASPVHVKTPRGRHLYYRADGGTFPNLRGEGLPVDIKRGPSSYVMGPGSVRPDGGEYVPAKGALGVDALPEIRLASAGPTASRPSGRIETGSRNYALTVAAVQMVETVDDADELFGNLQFIRDDECEDPATVPDGELRKIADWAWSKRLEGKVYRGRDSEFRLHRTALDALKGLPNTSDAIALFVMLQDLHGHAPARAFPLDHAAMAAAGHTDLTRRRFLSARRSLQDAGLLTVAACHVAGKQPRTYRLNRLRATAANVTMLHGSQSPEKKGGGV</sequence>
<organism evidence="2 3">
    <name type="scientific">Limimaricola cinnabarinus</name>
    <dbReference type="NCBI Taxonomy" id="1125964"/>
    <lineage>
        <taxon>Bacteria</taxon>
        <taxon>Pseudomonadati</taxon>
        <taxon>Pseudomonadota</taxon>
        <taxon>Alphaproteobacteria</taxon>
        <taxon>Rhodobacterales</taxon>
        <taxon>Paracoccaceae</taxon>
        <taxon>Limimaricola</taxon>
    </lineage>
</organism>
<keyword evidence="3" id="KW-1185">Reference proteome</keyword>
<evidence type="ECO:0000259" key="1">
    <source>
        <dbReference type="SMART" id="SM00943"/>
    </source>
</evidence>
<dbReference type="Pfam" id="PF09250">
    <property type="entry name" value="Prim-Pol"/>
    <property type="match status" value="1"/>
</dbReference>